<sequence>MFLNKMIQRLFLFEHFRLQYRITNHSANYIKHSLSLFLPCKFVHKSTRLLDLQWARHSSQSVDGEPQTWSPDSPSCENNT</sequence>
<evidence type="ECO:0000313" key="3">
    <source>
        <dbReference type="Proteomes" id="UP001356427"/>
    </source>
</evidence>
<organism evidence="2 3">
    <name type="scientific">Coregonus suidteri</name>
    <dbReference type="NCBI Taxonomy" id="861788"/>
    <lineage>
        <taxon>Eukaryota</taxon>
        <taxon>Metazoa</taxon>
        <taxon>Chordata</taxon>
        <taxon>Craniata</taxon>
        <taxon>Vertebrata</taxon>
        <taxon>Euteleostomi</taxon>
        <taxon>Actinopterygii</taxon>
        <taxon>Neopterygii</taxon>
        <taxon>Teleostei</taxon>
        <taxon>Protacanthopterygii</taxon>
        <taxon>Salmoniformes</taxon>
        <taxon>Salmonidae</taxon>
        <taxon>Coregoninae</taxon>
        <taxon>Coregonus</taxon>
    </lineage>
</organism>
<name>A0AAN8R7F6_9TELE</name>
<dbReference type="Proteomes" id="UP001356427">
    <property type="component" value="Unassembled WGS sequence"/>
</dbReference>
<evidence type="ECO:0000313" key="2">
    <source>
        <dbReference type="EMBL" id="KAK6326149.1"/>
    </source>
</evidence>
<protein>
    <submittedName>
        <fullName evidence="2">Uncharacterized protein</fullName>
    </submittedName>
</protein>
<evidence type="ECO:0000256" key="1">
    <source>
        <dbReference type="SAM" id="MobiDB-lite"/>
    </source>
</evidence>
<accession>A0AAN8R7F6</accession>
<proteinExistence type="predicted"/>
<feature type="region of interest" description="Disordered" evidence="1">
    <location>
        <begin position="58"/>
        <end position="80"/>
    </location>
</feature>
<dbReference type="AlphaFoldDB" id="A0AAN8R7F6"/>
<dbReference type="EMBL" id="JAGTTL010000002">
    <property type="protein sequence ID" value="KAK6326149.1"/>
    <property type="molecule type" value="Genomic_DNA"/>
</dbReference>
<reference evidence="2 3" key="1">
    <citation type="submission" date="2021-04" db="EMBL/GenBank/DDBJ databases">
        <authorList>
            <person name="De Guttry C."/>
            <person name="Zahm M."/>
            <person name="Klopp C."/>
            <person name="Cabau C."/>
            <person name="Louis A."/>
            <person name="Berthelot C."/>
            <person name="Parey E."/>
            <person name="Roest Crollius H."/>
            <person name="Montfort J."/>
            <person name="Robinson-Rechavi M."/>
            <person name="Bucao C."/>
            <person name="Bouchez O."/>
            <person name="Gislard M."/>
            <person name="Lluch J."/>
            <person name="Milhes M."/>
            <person name="Lampietro C."/>
            <person name="Lopez Roques C."/>
            <person name="Donnadieu C."/>
            <person name="Braasch I."/>
            <person name="Desvignes T."/>
            <person name="Postlethwait J."/>
            <person name="Bobe J."/>
            <person name="Wedekind C."/>
            <person name="Guiguen Y."/>
        </authorList>
    </citation>
    <scope>NUCLEOTIDE SEQUENCE [LARGE SCALE GENOMIC DNA]</scope>
    <source>
        <strain evidence="2">Cs_M1</strain>
        <tissue evidence="2">Blood</tissue>
    </source>
</reference>
<comment type="caution">
    <text evidence="2">The sequence shown here is derived from an EMBL/GenBank/DDBJ whole genome shotgun (WGS) entry which is preliminary data.</text>
</comment>
<keyword evidence="3" id="KW-1185">Reference proteome</keyword>
<gene>
    <name evidence="2" type="ORF">J4Q44_G00017940</name>
</gene>